<gene>
    <name evidence="11" type="primary">cooS</name>
    <name evidence="11" type="ORF">DRJ00_03090</name>
</gene>
<feature type="binding site" evidence="10">
    <location>
        <position position="71"/>
    </location>
    <ligand>
        <name>[4Fe-4S] cluster</name>
        <dbReference type="ChEBI" id="CHEBI:49883"/>
        <label>2</label>
    </ligand>
</feature>
<feature type="binding site" evidence="10">
    <location>
        <position position="52"/>
    </location>
    <ligand>
        <name>[4Fe-4S] cluster</name>
        <dbReference type="ChEBI" id="CHEBI:49883"/>
        <label>2</label>
    </ligand>
</feature>
<feature type="binding site" evidence="10">
    <location>
        <position position="40"/>
    </location>
    <ligand>
        <name>[4Fe-4S] cluster</name>
        <dbReference type="ChEBI" id="CHEBI:49883"/>
        <label>1</label>
        <note>ligand shared between dimeric partners</note>
    </ligand>
</feature>
<comment type="caution">
    <text evidence="11">The sequence shown here is derived from an EMBL/GenBank/DDBJ whole genome shotgun (WGS) entry which is preliminary data.</text>
</comment>
<dbReference type="GO" id="GO:0043885">
    <property type="term" value="F:anaerobic carbon-monoxide dehydrogenase activity"/>
    <property type="evidence" value="ECO:0007669"/>
    <property type="project" value="UniProtKB-UniRule"/>
</dbReference>
<dbReference type="PANTHER" id="PTHR30109:SF4">
    <property type="entry name" value="CARBON MONOXIDE DEHYDROGENASE"/>
    <property type="match status" value="1"/>
</dbReference>
<feature type="binding site" evidence="10">
    <location>
        <position position="478"/>
    </location>
    <ligand>
        <name>[Ni-4Fe-4S] cluster</name>
        <dbReference type="ChEBI" id="CHEBI:47739"/>
    </ligand>
</feature>
<evidence type="ECO:0000256" key="9">
    <source>
        <dbReference type="PIRNR" id="PIRNR005023"/>
    </source>
</evidence>
<keyword evidence="5 9" id="KW-0560">Oxidoreductase</keyword>
<feature type="binding site" evidence="10">
    <location>
        <position position="448"/>
    </location>
    <ligand>
        <name>[Ni-4Fe-4S] cluster</name>
        <dbReference type="ChEBI" id="CHEBI:47739"/>
    </ligand>
</feature>
<feature type="binding site" evidence="10">
    <location>
        <position position="48"/>
    </location>
    <ligand>
        <name>[4Fe-4S] cluster</name>
        <dbReference type="ChEBI" id="CHEBI:49883"/>
        <label>1</label>
        <note>ligand shared between dimeric partners</note>
    </ligand>
</feature>
<dbReference type="Gene3D" id="1.20.1270.30">
    <property type="match status" value="1"/>
</dbReference>
<dbReference type="EC" id="1.2.7.4" evidence="9"/>
<dbReference type="InterPro" id="IPR016099">
    <property type="entry name" value="Prismane-like_a/b-sand"/>
</dbReference>
<evidence type="ECO:0000313" key="12">
    <source>
        <dbReference type="Proteomes" id="UP000279422"/>
    </source>
</evidence>
<feature type="binding site" evidence="10">
    <location>
        <position position="298"/>
    </location>
    <ligand>
        <name>[Ni-4Fe-4S] cluster</name>
        <dbReference type="ChEBI" id="CHEBI:47739"/>
    </ligand>
</feature>
<dbReference type="GO" id="GO:0004601">
    <property type="term" value="F:peroxidase activity"/>
    <property type="evidence" value="ECO:0007669"/>
    <property type="project" value="TreeGrafter"/>
</dbReference>
<dbReference type="InterPro" id="IPR011254">
    <property type="entry name" value="Prismane-like_sf"/>
</dbReference>
<evidence type="ECO:0000256" key="3">
    <source>
        <dbReference type="ARBA" id="ARBA00022596"/>
    </source>
</evidence>
<keyword evidence="3 10" id="KW-0533">Nickel</keyword>
<evidence type="ECO:0000256" key="5">
    <source>
        <dbReference type="ARBA" id="ARBA00023002"/>
    </source>
</evidence>
<comment type="cofactor">
    <cofactor evidence="1">
        <name>[4Fe-4S] cluster</name>
        <dbReference type="ChEBI" id="CHEBI:49883"/>
    </cofactor>
</comment>
<evidence type="ECO:0000256" key="10">
    <source>
        <dbReference type="PIRSR" id="PIRSR005023-1"/>
    </source>
</evidence>
<accession>A0A497E4S4</accession>
<dbReference type="Proteomes" id="UP000279422">
    <property type="component" value="Unassembled WGS sequence"/>
</dbReference>
<dbReference type="AlphaFoldDB" id="A0A497E4S4"/>
<sequence length="636" mass="69634">MMDKVKKRSVDRASQYMLKRAEEEHIPTAWDRLEAMQPQCGFGQLGLCCRNCNMGPCRIDPFTEEEQTGVCGASRDTIVARNFIRMIAAGAAAHSDHGRDITHALWLAAQGKADAYGIKDEEKLEALACEYEVKVDGRSKEEIAEELAEKIFADFGRQHGELRMPLRAPEKRIKLWRELGIMPRGVDREIVEAMHRTHIGVDTDYKNVLMHGFRTALSDGWGGSMIATELSDILFKTPRPIPARVNLGTLSPEEVNVVVHGHEPTLSDVVVDAVRDPEIVELAREKGAKGVNLVGMCCTANEILMRHGIPVAGNFLQQELAILTGAVDLMMVDVQCIMPALSSVASSFHTKLVTTSPKNKAPGVTHIEFREEEAYEIAKKIIKMAIENFPNRNGNEIRIPDENQELVAGFTAENIYNFLGGTYRATYRPLNDAIVQGRLRGLAGVVGCNNPKIKHNFGHIEMAKELIKNDVLVVVTGCSAIADAEAGLLTPEAAFKYAGKGLQEVCEAVGIPPILHVGSCVDNSRILIALTNVVNEGGLGEDISDLPVAGAAPEWMSEKAVSIGCYFVASGVFTVLGSPFPILGSKNVTSFLCDEVEDILGAKFAFEADPVKAAHLMIEHMDRKRKALKLKPLMYQ</sequence>
<evidence type="ECO:0000256" key="7">
    <source>
        <dbReference type="ARBA" id="ARBA00023014"/>
    </source>
</evidence>
<organism evidence="11 12">
    <name type="scientific">Aerophobetes bacterium</name>
    <dbReference type="NCBI Taxonomy" id="2030807"/>
    <lineage>
        <taxon>Bacteria</taxon>
        <taxon>Candidatus Aerophobota</taxon>
    </lineage>
</organism>
<feature type="binding site" evidence="10">
    <location>
        <position position="520"/>
    </location>
    <ligand>
        <name>[Ni-4Fe-4S] cluster</name>
        <dbReference type="ChEBI" id="CHEBI:47739"/>
    </ligand>
</feature>
<keyword evidence="4 9" id="KW-0479">Metal-binding</keyword>
<reference evidence="11 12" key="1">
    <citation type="submission" date="2018-06" db="EMBL/GenBank/DDBJ databases">
        <title>Extensive metabolic versatility and redundancy in microbially diverse, dynamic hydrothermal sediments.</title>
        <authorList>
            <person name="Dombrowski N."/>
            <person name="Teske A."/>
            <person name="Baker B.J."/>
        </authorList>
    </citation>
    <scope>NUCLEOTIDE SEQUENCE [LARGE SCALE GENOMIC DNA]</scope>
    <source>
        <strain evidence="11">B47_G16</strain>
    </source>
</reference>
<evidence type="ECO:0000256" key="1">
    <source>
        <dbReference type="ARBA" id="ARBA00001966"/>
    </source>
</evidence>
<dbReference type="Pfam" id="PF03063">
    <property type="entry name" value="Prismane"/>
    <property type="match status" value="1"/>
</dbReference>
<feature type="binding site" evidence="10">
    <location>
        <position position="57"/>
    </location>
    <ligand>
        <name>[4Fe-4S] cluster</name>
        <dbReference type="ChEBI" id="CHEBI:49883"/>
        <label>2</label>
    </ligand>
</feature>
<dbReference type="PANTHER" id="PTHR30109">
    <property type="entry name" value="HYDROXYLAMINE REDUCTASE"/>
    <property type="match status" value="1"/>
</dbReference>
<evidence type="ECO:0000256" key="8">
    <source>
        <dbReference type="ARBA" id="ARBA00048733"/>
    </source>
</evidence>
<dbReference type="PIRSF" id="PIRSF005023">
    <property type="entry name" value="CODH"/>
    <property type="match status" value="1"/>
</dbReference>
<dbReference type="CDD" id="cd01915">
    <property type="entry name" value="CODH"/>
    <property type="match status" value="1"/>
</dbReference>
<feature type="binding site" evidence="10">
    <location>
        <position position="336"/>
    </location>
    <ligand>
        <name>[Ni-4Fe-4S] cluster</name>
        <dbReference type="ChEBI" id="CHEBI:47739"/>
    </ligand>
</feature>
<feature type="binding site" evidence="10">
    <location>
        <position position="262"/>
    </location>
    <ligand>
        <name>[Ni-4Fe-4S] cluster</name>
        <dbReference type="ChEBI" id="CHEBI:47739"/>
    </ligand>
</feature>
<keyword evidence="2 9" id="KW-0004">4Fe-4S</keyword>
<dbReference type="InterPro" id="IPR004137">
    <property type="entry name" value="HCP/CODH"/>
</dbReference>
<dbReference type="GO" id="GO:0050418">
    <property type="term" value="F:hydroxylamine reductase activity"/>
    <property type="evidence" value="ECO:0007669"/>
    <property type="project" value="TreeGrafter"/>
</dbReference>
<dbReference type="GO" id="GO:0006091">
    <property type="term" value="P:generation of precursor metabolites and energy"/>
    <property type="evidence" value="ECO:0007669"/>
    <property type="project" value="InterPro"/>
</dbReference>
<dbReference type="GO" id="GO:0051539">
    <property type="term" value="F:4 iron, 4 sulfur cluster binding"/>
    <property type="evidence" value="ECO:0007669"/>
    <property type="project" value="UniProtKB-UniRule"/>
</dbReference>
<evidence type="ECO:0000256" key="2">
    <source>
        <dbReference type="ARBA" id="ARBA00022485"/>
    </source>
</evidence>
<proteinExistence type="predicted"/>
<dbReference type="InterPro" id="IPR016101">
    <property type="entry name" value="CO_DH_a-bundle"/>
</dbReference>
<dbReference type="GO" id="GO:0042542">
    <property type="term" value="P:response to hydrogen peroxide"/>
    <property type="evidence" value="ECO:0007669"/>
    <property type="project" value="TreeGrafter"/>
</dbReference>
<dbReference type="NCBIfam" id="TIGR01702">
    <property type="entry name" value="CO_DH_cata"/>
    <property type="match status" value="1"/>
</dbReference>
<protein>
    <recommendedName>
        <fullName evidence="9">Carbon monoxide dehydrogenase</fullName>
        <ecNumber evidence="9">1.2.7.4</ecNumber>
    </recommendedName>
</protein>
<evidence type="ECO:0000256" key="6">
    <source>
        <dbReference type="ARBA" id="ARBA00023004"/>
    </source>
</evidence>
<feature type="binding site" evidence="10">
    <location>
        <position position="49"/>
    </location>
    <ligand>
        <name>[4Fe-4S] cluster</name>
        <dbReference type="ChEBI" id="CHEBI:49883"/>
        <label>2</label>
    </ligand>
</feature>
<dbReference type="EMBL" id="QMPZ01000025">
    <property type="protein sequence ID" value="RLE09884.1"/>
    <property type="molecule type" value="Genomic_DNA"/>
</dbReference>
<dbReference type="Gene3D" id="3.40.50.2030">
    <property type="match status" value="2"/>
</dbReference>
<keyword evidence="6 9" id="KW-0408">Iron</keyword>
<keyword evidence="7 9" id="KW-0411">Iron-sulfur</keyword>
<evidence type="ECO:0000256" key="4">
    <source>
        <dbReference type="ARBA" id="ARBA00022723"/>
    </source>
</evidence>
<dbReference type="SUPFAM" id="SSF56821">
    <property type="entry name" value="Prismane protein-like"/>
    <property type="match status" value="1"/>
</dbReference>
<evidence type="ECO:0000313" key="11">
    <source>
        <dbReference type="EMBL" id="RLE09884.1"/>
    </source>
</evidence>
<comment type="catalytic activity">
    <reaction evidence="8 9">
        <text>CO + 2 oxidized [2Fe-2S]-[ferredoxin] + H2O = 2 reduced [2Fe-2S]-[ferredoxin] + CO2 + 2 H(+)</text>
        <dbReference type="Rhea" id="RHEA:21040"/>
        <dbReference type="Rhea" id="RHEA-COMP:10000"/>
        <dbReference type="Rhea" id="RHEA-COMP:10001"/>
        <dbReference type="ChEBI" id="CHEBI:15377"/>
        <dbReference type="ChEBI" id="CHEBI:15378"/>
        <dbReference type="ChEBI" id="CHEBI:16526"/>
        <dbReference type="ChEBI" id="CHEBI:17245"/>
        <dbReference type="ChEBI" id="CHEBI:33737"/>
        <dbReference type="ChEBI" id="CHEBI:33738"/>
        <dbReference type="EC" id="1.2.7.4"/>
    </reaction>
</comment>
<dbReference type="GO" id="GO:0016151">
    <property type="term" value="F:nickel cation binding"/>
    <property type="evidence" value="ECO:0007669"/>
    <property type="project" value="InterPro"/>
</dbReference>
<name>A0A497E4S4_UNCAE</name>
<dbReference type="InterPro" id="IPR010047">
    <property type="entry name" value="CODH"/>
</dbReference>